<dbReference type="Gene3D" id="1.20.1280.50">
    <property type="match status" value="1"/>
</dbReference>
<dbReference type="Pfam" id="PF12937">
    <property type="entry name" value="F-box-like"/>
    <property type="match status" value="1"/>
</dbReference>
<dbReference type="Proteomes" id="UP001159363">
    <property type="component" value="Chromosome 3"/>
</dbReference>
<comment type="caution">
    <text evidence="2">The sequence shown here is derived from an EMBL/GenBank/DDBJ whole genome shotgun (WGS) entry which is preliminary data.</text>
</comment>
<dbReference type="PANTHER" id="PTHR15537">
    <property type="entry name" value="F-BOX ONLY PROTEIN 7"/>
    <property type="match status" value="1"/>
</dbReference>
<sequence>MRTSVMRPLTIDESTDSRIPETLVCLIGSVLENHSDDDVIKTNHLFVVLLCTLMMECGFSLIETFEKTGESAYLPSFDIRRLRSVQRMPCDWWSEQENLYKLKFRLLPTDECSCLLTVMPLKYTMIVNIVVPDKTTLDQVINFPTTFRYVKSSSGDFADLRNLSREFKDGAVVPVRCRLLEDKGLASTHLAGMPGEVLLLIMRLLDSKSLACLSQTCHRLSEACQDDSLWRPLCTTMFGAEVANTTNDMLKKNWYAVFSSLMMKSIAERRRNQHRFHFDTDFDSLSYSYLIT</sequence>
<dbReference type="InterPro" id="IPR001810">
    <property type="entry name" value="F-box_dom"/>
</dbReference>
<dbReference type="Gene3D" id="3.40.1000.30">
    <property type="match status" value="1"/>
</dbReference>
<reference evidence="2 3" key="1">
    <citation type="submission" date="2023-02" db="EMBL/GenBank/DDBJ databases">
        <title>LHISI_Scaffold_Assembly.</title>
        <authorList>
            <person name="Stuart O.P."/>
            <person name="Cleave R."/>
            <person name="Magrath M.J.L."/>
            <person name="Mikheyev A.S."/>
        </authorList>
    </citation>
    <scope>NUCLEOTIDE SEQUENCE [LARGE SCALE GENOMIC DNA]</scope>
    <source>
        <strain evidence="2">Daus_M_001</strain>
        <tissue evidence="2">Leg muscle</tissue>
    </source>
</reference>
<organism evidence="2 3">
    <name type="scientific">Dryococelus australis</name>
    <dbReference type="NCBI Taxonomy" id="614101"/>
    <lineage>
        <taxon>Eukaryota</taxon>
        <taxon>Metazoa</taxon>
        <taxon>Ecdysozoa</taxon>
        <taxon>Arthropoda</taxon>
        <taxon>Hexapoda</taxon>
        <taxon>Insecta</taxon>
        <taxon>Pterygota</taxon>
        <taxon>Neoptera</taxon>
        <taxon>Polyneoptera</taxon>
        <taxon>Phasmatodea</taxon>
        <taxon>Verophasmatodea</taxon>
        <taxon>Anareolatae</taxon>
        <taxon>Phasmatidae</taxon>
        <taxon>Eurycanthinae</taxon>
        <taxon>Dryococelus</taxon>
    </lineage>
</organism>
<dbReference type="InterPro" id="IPR036047">
    <property type="entry name" value="F-box-like_dom_sf"/>
</dbReference>
<dbReference type="PROSITE" id="PS50181">
    <property type="entry name" value="FBOX"/>
    <property type="match status" value="1"/>
</dbReference>
<dbReference type="PANTHER" id="PTHR15537:SF2">
    <property type="entry name" value="F-BOX ONLY PROTEIN 7"/>
    <property type="match status" value="1"/>
</dbReference>
<evidence type="ECO:0000313" key="3">
    <source>
        <dbReference type="Proteomes" id="UP001159363"/>
    </source>
</evidence>
<accession>A0ABQ9I5D7</accession>
<dbReference type="InterPro" id="IPR047118">
    <property type="entry name" value="Fbxo7"/>
</dbReference>
<dbReference type="EMBL" id="JARBHB010000003">
    <property type="protein sequence ID" value="KAJ8891173.1"/>
    <property type="molecule type" value="Genomic_DNA"/>
</dbReference>
<feature type="domain" description="F-box" evidence="1">
    <location>
        <begin position="187"/>
        <end position="233"/>
    </location>
</feature>
<gene>
    <name evidence="2" type="ORF">PR048_010688</name>
</gene>
<protein>
    <recommendedName>
        <fullName evidence="1">F-box domain-containing protein</fullName>
    </recommendedName>
</protein>
<dbReference type="SUPFAM" id="SSF81383">
    <property type="entry name" value="F-box domain"/>
    <property type="match status" value="1"/>
</dbReference>
<proteinExistence type="predicted"/>
<dbReference type="SMART" id="SM00256">
    <property type="entry name" value="FBOX"/>
    <property type="match status" value="1"/>
</dbReference>
<evidence type="ECO:0000313" key="2">
    <source>
        <dbReference type="EMBL" id="KAJ8891173.1"/>
    </source>
</evidence>
<name>A0ABQ9I5D7_9NEOP</name>
<keyword evidence="3" id="KW-1185">Reference proteome</keyword>
<evidence type="ECO:0000259" key="1">
    <source>
        <dbReference type="PROSITE" id="PS50181"/>
    </source>
</evidence>